<dbReference type="FunFam" id="3.30.420.10:FF:000003">
    <property type="entry name" value="Oligoribonuclease"/>
    <property type="match status" value="1"/>
</dbReference>
<dbReference type="HAMAP" id="MF_00045">
    <property type="entry name" value="Oligoribonuclease"/>
    <property type="match status" value="1"/>
</dbReference>
<dbReference type="GO" id="GO:0000175">
    <property type="term" value="F:3'-5'-RNA exonuclease activity"/>
    <property type="evidence" value="ECO:0007669"/>
    <property type="project" value="InterPro"/>
</dbReference>
<evidence type="ECO:0000313" key="9">
    <source>
        <dbReference type="Proteomes" id="UP000316921"/>
    </source>
</evidence>
<dbReference type="GO" id="GO:0005737">
    <property type="term" value="C:cytoplasm"/>
    <property type="evidence" value="ECO:0007669"/>
    <property type="project" value="UniProtKB-SubCell"/>
</dbReference>
<evidence type="ECO:0000256" key="2">
    <source>
        <dbReference type="ARBA" id="ARBA00022722"/>
    </source>
</evidence>
<keyword evidence="4 6" id="KW-0269">Exonuclease</keyword>
<dbReference type="PANTHER" id="PTHR11046">
    <property type="entry name" value="OLIGORIBONUCLEASE, MITOCHONDRIAL"/>
    <property type="match status" value="1"/>
</dbReference>
<feature type="domain" description="Exonuclease" evidence="7">
    <location>
        <begin position="9"/>
        <end position="183"/>
    </location>
</feature>
<dbReference type="Gene3D" id="3.30.420.10">
    <property type="entry name" value="Ribonuclease H-like superfamily/Ribonuclease H"/>
    <property type="match status" value="1"/>
</dbReference>
<keyword evidence="9" id="KW-1185">Reference proteome</keyword>
<keyword evidence="2 6" id="KW-0540">Nuclease</keyword>
<dbReference type="AlphaFoldDB" id="A0A518BHE9"/>
<feature type="active site" evidence="6">
    <location>
        <position position="131"/>
    </location>
</feature>
<evidence type="ECO:0000256" key="4">
    <source>
        <dbReference type="ARBA" id="ARBA00022839"/>
    </source>
</evidence>
<proteinExistence type="inferred from homology"/>
<organism evidence="8 9">
    <name type="scientific">Engelhardtia mirabilis</name>
    <dbReference type="NCBI Taxonomy" id="2528011"/>
    <lineage>
        <taxon>Bacteria</taxon>
        <taxon>Pseudomonadati</taxon>
        <taxon>Planctomycetota</taxon>
        <taxon>Planctomycetia</taxon>
        <taxon>Planctomycetia incertae sedis</taxon>
        <taxon>Engelhardtia</taxon>
    </lineage>
</organism>
<protein>
    <recommendedName>
        <fullName evidence="5 6">Oligoribonuclease</fullName>
        <ecNumber evidence="6">3.1.-.-</ecNumber>
    </recommendedName>
</protein>
<dbReference type="RefSeq" id="WP_145064121.1">
    <property type="nucleotide sequence ID" value="NZ_CP036287.1"/>
</dbReference>
<evidence type="ECO:0000256" key="5">
    <source>
        <dbReference type="ARBA" id="ARBA00070964"/>
    </source>
</evidence>
<dbReference type="SUPFAM" id="SSF53098">
    <property type="entry name" value="Ribonuclease H-like"/>
    <property type="match status" value="1"/>
</dbReference>
<dbReference type="InterPro" id="IPR012337">
    <property type="entry name" value="RNaseH-like_sf"/>
</dbReference>
<dbReference type="SMART" id="SM00479">
    <property type="entry name" value="EXOIII"/>
    <property type="match status" value="1"/>
</dbReference>
<dbReference type="KEGG" id="pbap:Pla133_14440"/>
<sequence length="188" mass="21417">MAKDSRAQRIVWIDLEMSGLDPEVERILEAAVLVTDGELEIIAEGPELVVHQDDALLAAMDAWNTEHHGASGLTERVRQSTVSEQAAEDQLLAFIAEHCDPNTAPLAGNSVWQDRRFLTKYMGRLESYLHYRLIDVSTIKELARRWHPDVFAAAPAKREAHRALDDIRESLEELRYYRRALFDRPPTS</sequence>
<evidence type="ECO:0000259" key="7">
    <source>
        <dbReference type="SMART" id="SM00479"/>
    </source>
</evidence>
<comment type="function">
    <text evidence="6">3'-to-5' exoribonuclease specific for small oligoribonucleotides.</text>
</comment>
<dbReference type="Pfam" id="PF00929">
    <property type="entry name" value="RNase_T"/>
    <property type="match status" value="1"/>
</dbReference>
<dbReference type="InterPro" id="IPR022894">
    <property type="entry name" value="Oligoribonuclease"/>
</dbReference>
<dbReference type="EMBL" id="CP036287">
    <property type="protein sequence ID" value="QDU66374.1"/>
    <property type="molecule type" value="Genomic_DNA"/>
</dbReference>
<evidence type="ECO:0000313" key="8">
    <source>
        <dbReference type="EMBL" id="QDU66374.1"/>
    </source>
</evidence>
<dbReference type="Proteomes" id="UP000316921">
    <property type="component" value="Chromosome"/>
</dbReference>
<dbReference type="PANTHER" id="PTHR11046:SF0">
    <property type="entry name" value="OLIGORIBONUCLEASE, MITOCHONDRIAL"/>
    <property type="match status" value="1"/>
</dbReference>
<dbReference type="EC" id="3.1.-.-" evidence="6"/>
<reference evidence="8 9" key="1">
    <citation type="submission" date="2019-02" db="EMBL/GenBank/DDBJ databases">
        <title>Deep-cultivation of Planctomycetes and their phenomic and genomic characterization uncovers novel biology.</title>
        <authorList>
            <person name="Wiegand S."/>
            <person name="Jogler M."/>
            <person name="Boedeker C."/>
            <person name="Pinto D."/>
            <person name="Vollmers J."/>
            <person name="Rivas-Marin E."/>
            <person name="Kohn T."/>
            <person name="Peeters S.H."/>
            <person name="Heuer A."/>
            <person name="Rast P."/>
            <person name="Oberbeckmann S."/>
            <person name="Bunk B."/>
            <person name="Jeske O."/>
            <person name="Meyerdierks A."/>
            <person name="Storesund J.E."/>
            <person name="Kallscheuer N."/>
            <person name="Luecker S."/>
            <person name="Lage O.M."/>
            <person name="Pohl T."/>
            <person name="Merkel B.J."/>
            <person name="Hornburger P."/>
            <person name="Mueller R.-W."/>
            <person name="Bruemmer F."/>
            <person name="Labrenz M."/>
            <person name="Spormann A.M."/>
            <person name="Op den Camp H."/>
            <person name="Overmann J."/>
            <person name="Amann R."/>
            <person name="Jetten M.S.M."/>
            <person name="Mascher T."/>
            <person name="Medema M.H."/>
            <person name="Devos D.P."/>
            <person name="Kaster A.-K."/>
            <person name="Ovreas L."/>
            <person name="Rohde M."/>
            <person name="Galperin M.Y."/>
            <person name="Jogler C."/>
        </authorList>
    </citation>
    <scope>NUCLEOTIDE SEQUENCE [LARGE SCALE GENOMIC DNA]</scope>
    <source>
        <strain evidence="8 9">Pla133</strain>
    </source>
</reference>
<dbReference type="NCBIfam" id="NF003765">
    <property type="entry name" value="PRK05359.1"/>
    <property type="match status" value="1"/>
</dbReference>
<dbReference type="InterPro" id="IPR013520">
    <property type="entry name" value="Ribonucl_H"/>
</dbReference>
<comment type="similarity">
    <text evidence="1 6">Belongs to the oligoribonuclease family.</text>
</comment>
<keyword evidence="6" id="KW-0963">Cytoplasm</keyword>
<gene>
    <name evidence="6 8" type="primary">orn</name>
    <name evidence="8" type="ORF">Pla133_14440</name>
</gene>
<accession>A0A518BHE9</accession>
<comment type="subcellular location">
    <subcellularLocation>
        <location evidence="6">Cytoplasm</location>
    </subcellularLocation>
</comment>
<evidence type="ECO:0000256" key="1">
    <source>
        <dbReference type="ARBA" id="ARBA00009921"/>
    </source>
</evidence>
<evidence type="ECO:0000256" key="6">
    <source>
        <dbReference type="HAMAP-Rule" id="MF_00045"/>
    </source>
</evidence>
<dbReference type="InterPro" id="IPR036397">
    <property type="entry name" value="RNaseH_sf"/>
</dbReference>
<dbReference type="GO" id="GO:0003676">
    <property type="term" value="F:nucleic acid binding"/>
    <property type="evidence" value="ECO:0007669"/>
    <property type="project" value="InterPro"/>
</dbReference>
<dbReference type="GO" id="GO:0006259">
    <property type="term" value="P:DNA metabolic process"/>
    <property type="evidence" value="ECO:0007669"/>
    <property type="project" value="UniProtKB-ARBA"/>
</dbReference>
<keyword evidence="3 6" id="KW-0378">Hydrolase</keyword>
<name>A0A518BHE9_9BACT</name>
<evidence type="ECO:0000256" key="3">
    <source>
        <dbReference type="ARBA" id="ARBA00022801"/>
    </source>
</evidence>
<dbReference type="CDD" id="cd06135">
    <property type="entry name" value="Orn"/>
    <property type="match status" value="1"/>
</dbReference>